<proteinExistence type="predicted"/>
<gene>
    <name evidence="1" type="ORF">METZ01_LOCUS376524</name>
</gene>
<dbReference type="Gene3D" id="3.40.720.10">
    <property type="entry name" value="Alkaline Phosphatase, subunit A"/>
    <property type="match status" value="1"/>
</dbReference>
<evidence type="ECO:0000313" key="1">
    <source>
        <dbReference type="EMBL" id="SVD23670.1"/>
    </source>
</evidence>
<dbReference type="InterPro" id="IPR017850">
    <property type="entry name" value="Alkaline_phosphatase_core_sf"/>
</dbReference>
<dbReference type="EMBL" id="UINC01137993">
    <property type="protein sequence ID" value="SVD23670.1"/>
    <property type="molecule type" value="Genomic_DNA"/>
</dbReference>
<dbReference type="GO" id="GO:0016787">
    <property type="term" value="F:hydrolase activity"/>
    <property type="evidence" value="ECO:0007669"/>
    <property type="project" value="UniProtKB-ARBA"/>
</dbReference>
<dbReference type="InterPro" id="IPR006311">
    <property type="entry name" value="TAT_signal"/>
</dbReference>
<evidence type="ECO:0008006" key="2">
    <source>
        <dbReference type="Google" id="ProtNLM"/>
    </source>
</evidence>
<reference evidence="1" key="1">
    <citation type="submission" date="2018-05" db="EMBL/GenBank/DDBJ databases">
        <authorList>
            <person name="Lanie J.A."/>
            <person name="Ng W.-L."/>
            <person name="Kazmierczak K.M."/>
            <person name="Andrzejewski T.M."/>
            <person name="Davidsen T.M."/>
            <person name="Wayne K.J."/>
            <person name="Tettelin H."/>
            <person name="Glass J.I."/>
            <person name="Rusch D."/>
            <person name="Podicherti R."/>
            <person name="Tsui H.-C.T."/>
            <person name="Winkler M.E."/>
        </authorList>
    </citation>
    <scope>NUCLEOTIDE SEQUENCE</scope>
</reference>
<dbReference type="SUPFAM" id="SSF53649">
    <property type="entry name" value="Alkaline phosphatase-like"/>
    <property type="match status" value="1"/>
</dbReference>
<dbReference type="InterPro" id="IPR002591">
    <property type="entry name" value="Phosphodiest/P_Trfase"/>
</dbReference>
<sequence>MRSGRTPHIGRREFLAGSLGSLLAAGSGACARPASDAPAASWSPNRKVLFATLDGFGPEYLRESDMPNLQEMIRAGTYAEVTGVIPSLTNVNNASILTSSFPADHGITGNYYYDRSTDTGTFMESEEFLLRPTLFERARESGIRTAFVTSKEKLMFLARGADYAVAAENPDSDMAARFGSAQDVYSADINYWSLNAARHYLGEADCQLVYLATTDYMMHTYPATDERSQEHLSMVDELLGRIL</sequence>
<dbReference type="AlphaFoldDB" id="A0A382TNN8"/>
<organism evidence="1">
    <name type="scientific">marine metagenome</name>
    <dbReference type="NCBI Taxonomy" id="408172"/>
    <lineage>
        <taxon>unclassified sequences</taxon>
        <taxon>metagenomes</taxon>
        <taxon>ecological metagenomes</taxon>
    </lineage>
</organism>
<dbReference type="PANTHER" id="PTHR10151">
    <property type="entry name" value="ECTONUCLEOTIDE PYROPHOSPHATASE/PHOSPHODIESTERASE"/>
    <property type="match status" value="1"/>
</dbReference>
<name>A0A382TNN8_9ZZZZ</name>
<dbReference type="PANTHER" id="PTHR10151:SF120">
    <property type="entry name" value="BIS(5'-ADENOSYL)-TRIPHOSPHATASE"/>
    <property type="match status" value="1"/>
</dbReference>
<dbReference type="Pfam" id="PF01663">
    <property type="entry name" value="Phosphodiest"/>
    <property type="match status" value="1"/>
</dbReference>
<accession>A0A382TNN8</accession>
<dbReference type="PROSITE" id="PS51318">
    <property type="entry name" value="TAT"/>
    <property type="match status" value="1"/>
</dbReference>
<dbReference type="PROSITE" id="PS51257">
    <property type="entry name" value="PROKAR_LIPOPROTEIN"/>
    <property type="match status" value="1"/>
</dbReference>
<feature type="non-terminal residue" evidence="1">
    <location>
        <position position="243"/>
    </location>
</feature>
<protein>
    <recommendedName>
        <fullName evidence="2">Alkaline phosphatase family protein</fullName>
    </recommendedName>
</protein>